<keyword evidence="3" id="KW-1185">Reference proteome</keyword>
<protein>
    <submittedName>
        <fullName evidence="2">Uncharacterized protein</fullName>
    </submittedName>
</protein>
<dbReference type="EMBL" id="CM026426">
    <property type="protein sequence ID" value="KAG0573818.1"/>
    <property type="molecule type" value="Genomic_DNA"/>
</dbReference>
<organism evidence="2 3">
    <name type="scientific">Ceratodon purpureus</name>
    <name type="common">Fire moss</name>
    <name type="synonym">Dicranum purpureum</name>
    <dbReference type="NCBI Taxonomy" id="3225"/>
    <lineage>
        <taxon>Eukaryota</taxon>
        <taxon>Viridiplantae</taxon>
        <taxon>Streptophyta</taxon>
        <taxon>Embryophyta</taxon>
        <taxon>Bryophyta</taxon>
        <taxon>Bryophytina</taxon>
        <taxon>Bryopsida</taxon>
        <taxon>Dicranidae</taxon>
        <taxon>Pseudoditrichales</taxon>
        <taxon>Ditrichaceae</taxon>
        <taxon>Ceratodon</taxon>
    </lineage>
</organism>
<name>A0A8T0HTK6_CERPU</name>
<feature type="signal peptide" evidence="1">
    <location>
        <begin position="1"/>
        <end position="25"/>
    </location>
</feature>
<keyword evidence="1" id="KW-0732">Signal</keyword>
<evidence type="ECO:0000313" key="2">
    <source>
        <dbReference type="EMBL" id="KAG0573818.1"/>
    </source>
</evidence>
<gene>
    <name evidence="2" type="ORF">KC19_VG211900</name>
</gene>
<comment type="caution">
    <text evidence="2">The sequence shown here is derived from an EMBL/GenBank/DDBJ whole genome shotgun (WGS) entry which is preliminary data.</text>
</comment>
<evidence type="ECO:0000313" key="3">
    <source>
        <dbReference type="Proteomes" id="UP000822688"/>
    </source>
</evidence>
<sequence>MSVGAISSASAVCWKLMLSVAMVVSINFLPWATDMAAAESVEASECDNVSQYYSQASGLKGDKLKEKLHEIIAA</sequence>
<reference evidence="2" key="1">
    <citation type="submission" date="2020-06" db="EMBL/GenBank/DDBJ databases">
        <title>WGS assembly of Ceratodon purpureus strain R40.</title>
        <authorList>
            <person name="Carey S.B."/>
            <person name="Jenkins J."/>
            <person name="Shu S."/>
            <person name="Lovell J.T."/>
            <person name="Sreedasyam A."/>
            <person name="Maumus F."/>
            <person name="Tiley G.P."/>
            <person name="Fernandez-Pozo N."/>
            <person name="Barry K."/>
            <person name="Chen C."/>
            <person name="Wang M."/>
            <person name="Lipzen A."/>
            <person name="Daum C."/>
            <person name="Saski C.A."/>
            <person name="Payton A.C."/>
            <person name="Mcbreen J.C."/>
            <person name="Conrad R.E."/>
            <person name="Kollar L.M."/>
            <person name="Olsson S."/>
            <person name="Huttunen S."/>
            <person name="Landis J.B."/>
            <person name="Wickett N.J."/>
            <person name="Johnson M.G."/>
            <person name="Rensing S.A."/>
            <person name="Grimwood J."/>
            <person name="Schmutz J."/>
            <person name="Mcdaniel S.F."/>
        </authorList>
    </citation>
    <scope>NUCLEOTIDE SEQUENCE</scope>
    <source>
        <strain evidence="2">R40</strain>
    </source>
</reference>
<dbReference type="Proteomes" id="UP000822688">
    <property type="component" value="Chromosome V"/>
</dbReference>
<proteinExistence type="predicted"/>
<evidence type="ECO:0000256" key="1">
    <source>
        <dbReference type="SAM" id="SignalP"/>
    </source>
</evidence>
<accession>A0A8T0HTK6</accession>
<feature type="chain" id="PRO_5035828966" evidence="1">
    <location>
        <begin position="26"/>
        <end position="74"/>
    </location>
</feature>
<dbReference type="AlphaFoldDB" id="A0A8T0HTK6"/>